<reference evidence="7" key="1">
    <citation type="journal article" date="2019" name="Int. J. Syst. Evol. Microbiol.">
        <title>The Global Catalogue of Microorganisms (GCM) 10K type strain sequencing project: providing services to taxonomists for standard genome sequencing and annotation.</title>
        <authorList>
            <consortium name="The Broad Institute Genomics Platform"/>
            <consortium name="The Broad Institute Genome Sequencing Center for Infectious Disease"/>
            <person name="Wu L."/>
            <person name="Ma J."/>
        </authorList>
    </citation>
    <scope>NUCLEOTIDE SEQUENCE [LARGE SCALE GENOMIC DNA]</scope>
    <source>
        <strain evidence="7">CCUG 43114</strain>
    </source>
</reference>
<feature type="region of interest" description="Disordered" evidence="4">
    <location>
        <begin position="1"/>
        <end position="32"/>
    </location>
</feature>
<dbReference type="InterPro" id="IPR001482">
    <property type="entry name" value="T2SS/T4SS_dom"/>
</dbReference>
<dbReference type="InterPro" id="IPR027417">
    <property type="entry name" value="P-loop_NTPase"/>
</dbReference>
<keyword evidence="2" id="KW-0547">Nucleotide-binding</keyword>
<dbReference type="Gene3D" id="3.30.450.90">
    <property type="match status" value="1"/>
</dbReference>
<dbReference type="SUPFAM" id="SSF160246">
    <property type="entry name" value="EspE N-terminal domain-like"/>
    <property type="match status" value="1"/>
</dbReference>
<organism evidence="6 7">
    <name type="scientific">Aquipuribacter nitratireducens</name>
    <dbReference type="NCBI Taxonomy" id="650104"/>
    <lineage>
        <taxon>Bacteria</taxon>
        <taxon>Bacillati</taxon>
        <taxon>Actinomycetota</taxon>
        <taxon>Actinomycetes</taxon>
        <taxon>Micrococcales</taxon>
        <taxon>Intrasporangiaceae</taxon>
        <taxon>Aquipuribacter</taxon>
    </lineage>
</organism>
<name>A0ABW0GMY7_9MICO</name>
<dbReference type="InterPro" id="IPR007831">
    <property type="entry name" value="T2SS_GspE_N"/>
</dbReference>
<comment type="similarity">
    <text evidence="1">Belongs to the GSP E family.</text>
</comment>
<dbReference type="PROSITE" id="PS00662">
    <property type="entry name" value="T2SP_E"/>
    <property type="match status" value="1"/>
</dbReference>
<dbReference type="RefSeq" id="WP_340267860.1">
    <property type="nucleotide sequence ID" value="NZ_JBBEOG010000002.1"/>
</dbReference>
<feature type="compositionally biased region" description="Low complexity" evidence="4">
    <location>
        <begin position="12"/>
        <end position="28"/>
    </location>
</feature>
<dbReference type="InterPro" id="IPR003593">
    <property type="entry name" value="AAA+_ATPase"/>
</dbReference>
<dbReference type="PANTHER" id="PTHR30258:SF29">
    <property type="entry name" value="MSHA PILUS ASSEMBLY ATPASE MSHE"/>
    <property type="match status" value="1"/>
</dbReference>
<gene>
    <name evidence="6" type="ORF">ACFPJ6_07650</name>
</gene>
<evidence type="ECO:0000256" key="2">
    <source>
        <dbReference type="ARBA" id="ARBA00022741"/>
    </source>
</evidence>
<sequence length="651" mass="69937">MSLTDAPTGTSPVPTGTDPDAATDAPDVPADRRRRLGDLLVDAQVITADQLQEALEEQRQPGPRRRLGQVLVQLGFLDERDIAVTLAEQLGMETLDLSTLSLDPDVVRRLPQQQSERSGVLVLDRLSDGRYVVATSDPTNVLALDDARLTLGSDLLPIIAIDSQIRDQLRRAWGLSASGDGLQDIVSGIGVEEETDDLSSAGVDDAPTVQLVNKIFSEAVQLNASDIHVETQRDSLRVRFRIDGILRDVMTAPRRAAGAVLSRIKIVSGLDIAERRVPQDGRTQIVVGGHRIDTRVSTLPSLHGEKAVIRILTRGDDVPPLEALGFEPEQLVQLRRALAVPQGLVLITGPTGSGKTNTLYAGINEILDPEKNIITLEDPVEVQLPGITQVQVNVKAGMTFQAGLRSVLRQDPDIVLVGEVRDQETAELALKAALTGHLVLTTLHTNSAAAALTRLIDMGSDPYLVASSLTLAIAQRLVRRPCQHCAETYRPDDDVLALLDLHASDLDGATPRRGRGCPDCAGTGYRGRTAVYEVLTVDADMRRILVRDPSEEAVLAQARAAGMSTLRASAIRKALDGRTTFEEVLRVTTADAGSAGHDVACAACARPVDKDMLACPWCAADLTASRCGGCSKELDDHWVVCPWCRTARGGT</sequence>
<protein>
    <submittedName>
        <fullName evidence="6">ATPase, T2SS/T4P/T4SS family</fullName>
    </submittedName>
</protein>
<dbReference type="CDD" id="cd01129">
    <property type="entry name" value="PulE-GspE-like"/>
    <property type="match status" value="1"/>
</dbReference>
<evidence type="ECO:0000256" key="4">
    <source>
        <dbReference type="SAM" id="MobiDB-lite"/>
    </source>
</evidence>
<evidence type="ECO:0000256" key="1">
    <source>
        <dbReference type="ARBA" id="ARBA00006611"/>
    </source>
</evidence>
<dbReference type="Pfam" id="PF00437">
    <property type="entry name" value="T2SSE"/>
    <property type="match status" value="1"/>
</dbReference>
<dbReference type="SMART" id="SM00382">
    <property type="entry name" value="AAA"/>
    <property type="match status" value="1"/>
</dbReference>
<feature type="domain" description="Bacterial type II secretion system protein E" evidence="5">
    <location>
        <begin position="408"/>
        <end position="422"/>
    </location>
</feature>
<evidence type="ECO:0000313" key="6">
    <source>
        <dbReference type="EMBL" id="MFC5380659.1"/>
    </source>
</evidence>
<keyword evidence="3" id="KW-0067">ATP-binding</keyword>
<dbReference type="Pfam" id="PF05157">
    <property type="entry name" value="MshEN"/>
    <property type="match status" value="1"/>
</dbReference>
<comment type="caution">
    <text evidence="6">The sequence shown here is derived from an EMBL/GenBank/DDBJ whole genome shotgun (WGS) entry which is preliminary data.</text>
</comment>
<evidence type="ECO:0000259" key="5">
    <source>
        <dbReference type="PROSITE" id="PS00662"/>
    </source>
</evidence>
<dbReference type="EMBL" id="JBHSLD010000007">
    <property type="protein sequence ID" value="MFC5380659.1"/>
    <property type="molecule type" value="Genomic_DNA"/>
</dbReference>
<dbReference type="Gene3D" id="3.30.300.160">
    <property type="entry name" value="Type II secretion system, protein E, N-terminal domain"/>
    <property type="match status" value="1"/>
</dbReference>
<accession>A0ABW0GMY7</accession>
<keyword evidence="7" id="KW-1185">Reference proteome</keyword>
<feature type="compositionally biased region" description="Polar residues" evidence="4">
    <location>
        <begin position="1"/>
        <end position="11"/>
    </location>
</feature>
<dbReference type="PANTHER" id="PTHR30258">
    <property type="entry name" value="TYPE II SECRETION SYSTEM PROTEIN GSPE-RELATED"/>
    <property type="match status" value="1"/>
</dbReference>
<evidence type="ECO:0000256" key="3">
    <source>
        <dbReference type="ARBA" id="ARBA00022840"/>
    </source>
</evidence>
<proteinExistence type="inferred from homology"/>
<dbReference type="InterPro" id="IPR037257">
    <property type="entry name" value="T2SS_E_N_sf"/>
</dbReference>
<dbReference type="Proteomes" id="UP001596122">
    <property type="component" value="Unassembled WGS sequence"/>
</dbReference>
<evidence type="ECO:0000313" key="7">
    <source>
        <dbReference type="Proteomes" id="UP001596122"/>
    </source>
</evidence>
<dbReference type="Gene3D" id="3.40.50.300">
    <property type="entry name" value="P-loop containing nucleotide triphosphate hydrolases"/>
    <property type="match status" value="1"/>
</dbReference>
<dbReference type="SUPFAM" id="SSF52540">
    <property type="entry name" value="P-loop containing nucleoside triphosphate hydrolases"/>
    <property type="match status" value="1"/>
</dbReference>